<gene>
    <name evidence="3" type="ORF">UU14_C0021G0010</name>
</gene>
<name>A0A0G0W903_9BACT</name>
<dbReference type="Pfam" id="PF13205">
    <property type="entry name" value="Big_5"/>
    <property type="match status" value="1"/>
</dbReference>
<dbReference type="Gene3D" id="2.60.40.3710">
    <property type="match status" value="1"/>
</dbReference>
<dbReference type="AlphaFoldDB" id="A0A0G0W903"/>
<keyword evidence="1" id="KW-0732">Signal</keyword>
<reference evidence="3 4" key="1">
    <citation type="journal article" date="2015" name="Nature">
        <title>rRNA introns, odd ribosomes, and small enigmatic genomes across a large radiation of phyla.</title>
        <authorList>
            <person name="Brown C.T."/>
            <person name="Hug L.A."/>
            <person name="Thomas B.C."/>
            <person name="Sharon I."/>
            <person name="Castelle C.J."/>
            <person name="Singh A."/>
            <person name="Wilkins M.J."/>
            <person name="Williams K.H."/>
            <person name="Banfield J.F."/>
        </authorList>
    </citation>
    <scope>NUCLEOTIDE SEQUENCE [LARGE SCALE GENOMIC DNA]</scope>
</reference>
<sequence>MKRLIILIGIFIVILIVLIISLVLGRSNEHPSVSPTPTLPPEVDQLRVISTIPQDESEDVPITQQITLTFNEPLTETDVTILISPNTPVTTTFQNDVLIISPNPTWQESTAYRIAIRYPDPNKLPDTIDFITEGAGEITFPDTAPNPTSVAESEQLVLKERPDIFLKNKTPYAEELFSIISDYDSDTQKFEFLIEIPEGVTESDGRFAAETWMESLGLTPAQINSLSIEYIVASSVQR</sequence>
<evidence type="ECO:0000259" key="2">
    <source>
        <dbReference type="Pfam" id="PF13205"/>
    </source>
</evidence>
<organism evidence="3 4">
    <name type="scientific">Candidatus Roizmanbacteria bacterium GW2011_GWB1_40_7</name>
    <dbReference type="NCBI Taxonomy" id="1618482"/>
    <lineage>
        <taxon>Bacteria</taxon>
        <taxon>Candidatus Roizmaniibacteriota</taxon>
    </lineage>
</organism>
<evidence type="ECO:0000313" key="4">
    <source>
        <dbReference type="Proteomes" id="UP000034664"/>
    </source>
</evidence>
<comment type="caution">
    <text evidence="3">The sequence shown here is derived from an EMBL/GenBank/DDBJ whole genome shotgun (WGS) entry which is preliminary data.</text>
</comment>
<accession>A0A0G0W903</accession>
<dbReference type="InterPro" id="IPR032812">
    <property type="entry name" value="SbsA_Ig"/>
</dbReference>
<dbReference type="Proteomes" id="UP000034664">
    <property type="component" value="Unassembled WGS sequence"/>
</dbReference>
<evidence type="ECO:0000313" key="3">
    <source>
        <dbReference type="EMBL" id="KKR71702.1"/>
    </source>
</evidence>
<evidence type="ECO:0000256" key="1">
    <source>
        <dbReference type="ARBA" id="ARBA00022729"/>
    </source>
</evidence>
<proteinExistence type="predicted"/>
<protein>
    <recommendedName>
        <fullName evidence="2">SbsA Ig-like domain-containing protein</fullName>
    </recommendedName>
</protein>
<dbReference type="EMBL" id="LBZM01000021">
    <property type="protein sequence ID" value="KKR71702.1"/>
    <property type="molecule type" value="Genomic_DNA"/>
</dbReference>
<feature type="domain" description="SbsA Ig-like" evidence="2">
    <location>
        <begin position="45"/>
        <end position="117"/>
    </location>
</feature>